<dbReference type="STRING" id="409849.ENSPMGP00000028919"/>
<organism evidence="1 2">
    <name type="scientific">Periophthalmus magnuspinnatus</name>
    <dbReference type="NCBI Taxonomy" id="409849"/>
    <lineage>
        <taxon>Eukaryota</taxon>
        <taxon>Metazoa</taxon>
        <taxon>Chordata</taxon>
        <taxon>Craniata</taxon>
        <taxon>Vertebrata</taxon>
        <taxon>Euteleostomi</taxon>
        <taxon>Actinopterygii</taxon>
        <taxon>Neopterygii</taxon>
        <taxon>Teleostei</taxon>
        <taxon>Neoteleostei</taxon>
        <taxon>Acanthomorphata</taxon>
        <taxon>Gobiaria</taxon>
        <taxon>Gobiiformes</taxon>
        <taxon>Gobioidei</taxon>
        <taxon>Gobiidae</taxon>
        <taxon>Oxudercinae</taxon>
        <taxon>Periophthalmus</taxon>
    </lineage>
</organism>
<dbReference type="PANTHER" id="PTHR47666">
    <property type="entry name" value="PROTEIN VASCULAR ASSOCIATED DEATH 1, CHLOROPLASTIC"/>
    <property type="match status" value="1"/>
</dbReference>
<reference evidence="1" key="1">
    <citation type="submission" date="2025-08" db="UniProtKB">
        <authorList>
            <consortium name="Ensembl"/>
        </authorList>
    </citation>
    <scope>IDENTIFICATION</scope>
</reference>
<reference evidence="1" key="2">
    <citation type="submission" date="2025-09" db="UniProtKB">
        <authorList>
            <consortium name="Ensembl"/>
        </authorList>
    </citation>
    <scope>IDENTIFICATION</scope>
</reference>
<sequence>MWVEPEEVGLAAPLWVSERANPFFILQRRKGHGRGGGLSGLLVGTLDVVLDSSARVAPYRILLQAGDSQVYWIIACGQSSD</sequence>
<evidence type="ECO:0000313" key="1">
    <source>
        <dbReference type="Ensembl" id="ENSPMGP00000028919.1"/>
    </source>
</evidence>
<dbReference type="Ensembl" id="ENSPMGT00000030786.1">
    <property type="protein sequence ID" value="ENSPMGP00000028919.1"/>
    <property type="gene ID" value="ENSPMGG00000023279.1"/>
</dbReference>
<evidence type="ECO:0000313" key="2">
    <source>
        <dbReference type="Proteomes" id="UP000261520"/>
    </source>
</evidence>
<dbReference type="AlphaFoldDB" id="A0A3B4BH57"/>
<keyword evidence="2" id="KW-1185">Reference proteome</keyword>
<proteinExistence type="predicted"/>
<protein>
    <submittedName>
        <fullName evidence="1">Uncharacterized protein</fullName>
    </submittedName>
</protein>
<accession>A0A3B4BH57</accession>
<dbReference type="Proteomes" id="UP000261520">
    <property type="component" value="Unplaced"/>
</dbReference>
<name>A0A3B4BH57_9GOBI</name>
<dbReference type="PANTHER" id="PTHR47666:SF1">
    <property type="entry name" value="PROTEIN VASCULAR ASSOCIATED DEATH 1, CHLOROPLASTIC"/>
    <property type="match status" value="1"/>
</dbReference>